<keyword evidence="2" id="KW-0687">Ribonucleoprotein</keyword>
<keyword evidence="2" id="KW-0689">Ribosomal protein</keyword>
<dbReference type="GeneID" id="94428116"/>
<dbReference type="GO" id="GO:0005840">
    <property type="term" value="C:ribosome"/>
    <property type="evidence" value="ECO:0007669"/>
    <property type="project" value="UniProtKB-KW"/>
</dbReference>
<dbReference type="EMBL" id="MIGC01002245">
    <property type="protein sequence ID" value="PHJ21438.1"/>
    <property type="molecule type" value="Genomic_DNA"/>
</dbReference>
<dbReference type="RefSeq" id="XP_067923120.1">
    <property type="nucleotide sequence ID" value="XM_068064905.1"/>
</dbReference>
<dbReference type="Proteomes" id="UP000221165">
    <property type="component" value="Unassembled WGS sequence"/>
</dbReference>
<feature type="compositionally biased region" description="Polar residues" evidence="1">
    <location>
        <begin position="228"/>
        <end position="237"/>
    </location>
</feature>
<proteinExistence type="predicted"/>
<evidence type="ECO:0000313" key="3">
    <source>
        <dbReference type="Proteomes" id="UP000221165"/>
    </source>
</evidence>
<organism evidence="2 3">
    <name type="scientific">Cystoisospora suis</name>
    <dbReference type="NCBI Taxonomy" id="483139"/>
    <lineage>
        <taxon>Eukaryota</taxon>
        <taxon>Sar</taxon>
        <taxon>Alveolata</taxon>
        <taxon>Apicomplexa</taxon>
        <taxon>Conoidasida</taxon>
        <taxon>Coccidia</taxon>
        <taxon>Eucoccidiorida</taxon>
        <taxon>Eimeriorina</taxon>
        <taxon>Sarcocystidae</taxon>
        <taxon>Cystoisospora</taxon>
    </lineage>
</organism>
<feature type="region of interest" description="Disordered" evidence="1">
    <location>
        <begin position="159"/>
        <end position="239"/>
    </location>
</feature>
<dbReference type="VEuPathDB" id="ToxoDB:CSUI_004720"/>
<dbReference type="AlphaFoldDB" id="A0A2C6KZH3"/>
<feature type="compositionally biased region" description="Polar residues" evidence="1">
    <location>
        <begin position="193"/>
        <end position="206"/>
    </location>
</feature>
<dbReference type="OrthoDB" id="21463at2759"/>
<reference evidence="2 3" key="1">
    <citation type="journal article" date="2017" name="Int. J. Parasitol.">
        <title>The genome of the protozoan parasite Cystoisospora suis and a reverse vaccinology approach to identify vaccine candidates.</title>
        <authorList>
            <person name="Palmieri N."/>
            <person name="Shrestha A."/>
            <person name="Ruttkowski B."/>
            <person name="Beck T."/>
            <person name="Vogl C."/>
            <person name="Tomley F."/>
            <person name="Blake D.P."/>
            <person name="Joachim A."/>
        </authorList>
    </citation>
    <scope>NUCLEOTIDE SEQUENCE [LARGE SCALE GENOMIC DNA]</scope>
    <source>
        <strain evidence="2 3">Wien I</strain>
    </source>
</reference>
<feature type="compositionally biased region" description="Low complexity" evidence="1">
    <location>
        <begin position="209"/>
        <end position="222"/>
    </location>
</feature>
<evidence type="ECO:0000256" key="1">
    <source>
        <dbReference type="SAM" id="MobiDB-lite"/>
    </source>
</evidence>
<comment type="caution">
    <text evidence="2">The sequence shown here is derived from an EMBL/GenBank/DDBJ whole genome shotgun (WGS) entry which is preliminary data.</text>
</comment>
<keyword evidence="3" id="KW-1185">Reference proteome</keyword>
<accession>A0A2C6KZH3</accession>
<gene>
    <name evidence="2" type="ORF">CSUI_004720</name>
</gene>
<evidence type="ECO:0000313" key="2">
    <source>
        <dbReference type="EMBL" id="PHJ21438.1"/>
    </source>
</evidence>
<name>A0A2C6KZH3_9APIC</name>
<protein>
    <submittedName>
        <fullName evidence="2">Ribosomal protein s18</fullName>
    </submittedName>
</protein>
<sequence length="363" mass="40315">MATARPCVILWGFPCGTTLYSSHSHLLGCLFSRAVELSTASREGFGEAFPPLCPGCSSLSRPVRAVRRQPSSRVCSLRWSVRRVPGERGALLQTSSLSLQGTRITRSAGQCDCRYIAPLRLPTSRPSRVFPESSASVAAPSRASSFFGFHLAFFSSSSRFRRPSPLSPRPSSPSQSTHPVPQPEHSSFGPGSHRTTIPTGQQQRMDPNSAHWSSSAPAAHRALGSAPTWETSTQEKSGTGEYLPTFAQQFLNDRLLSQDKVQFTKVSEKGTPDALFAECLDSIRRRRYELDPDVDNRPSAAIEKLTQEERAIATNIFQRVDPERKVAPRLEFRGHYIDPLWDPFKRVEELQQQVAQDLTEFSK</sequence>